<dbReference type="InterPro" id="IPR002110">
    <property type="entry name" value="Ankyrin_rpt"/>
</dbReference>
<organism evidence="1">
    <name type="scientific">Trepomonas sp. PC1</name>
    <dbReference type="NCBI Taxonomy" id="1076344"/>
    <lineage>
        <taxon>Eukaryota</taxon>
        <taxon>Metamonada</taxon>
        <taxon>Diplomonadida</taxon>
        <taxon>Hexamitidae</taxon>
        <taxon>Hexamitinae</taxon>
        <taxon>Trepomonas</taxon>
    </lineage>
</organism>
<gene>
    <name evidence="1" type="ORF">TPC1_12233</name>
</gene>
<dbReference type="SUPFAM" id="SSF48403">
    <property type="entry name" value="Ankyrin repeat"/>
    <property type="match status" value="1"/>
</dbReference>
<protein>
    <submittedName>
        <fullName evidence="1">Ankyrin repeat-containing protein</fullName>
    </submittedName>
</protein>
<reference evidence="1" key="1">
    <citation type="submission" date="2015-07" db="EMBL/GenBank/DDBJ databases">
        <title>Adaptation to a free-living lifestyle via gene acquisitions in the diplomonad Trepomonas sp. PC1.</title>
        <authorList>
            <person name="Xu F."/>
            <person name="Jerlstrom-Hultqvist J."/>
            <person name="Kolisko M."/>
            <person name="Simpson A.G.B."/>
            <person name="Roger A.J."/>
            <person name="Svard S.G."/>
            <person name="Andersson J.O."/>
        </authorList>
    </citation>
    <scope>NUCLEOTIDE SEQUENCE</scope>
    <source>
        <strain evidence="1">PC1</strain>
    </source>
</reference>
<dbReference type="Gene3D" id="1.25.40.20">
    <property type="entry name" value="Ankyrin repeat-containing domain"/>
    <property type="match status" value="1"/>
</dbReference>
<evidence type="ECO:0000313" key="1">
    <source>
        <dbReference type="EMBL" id="JAP94929.1"/>
    </source>
</evidence>
<dbReference type="SMART" id="SM00248">
    <property type="entry name" value="ANK"/>
    <property type="match status" value="3"/>
</dbReference>
<name>A0A146KI51_9EUKA</name>
<dbReference type="AlphaFoldDB" id="A0A146KI51"/>
<dbReference type="Pfam" id="PF12796">
    <property type="entry name" value="Ank_2"/>
    <property type="match status" value="1"/>
</dbReference>
<sequence>MNQNSTWFEAAQVGDVEFIKNNKTQFKTRRNTDGNTALMILAGSSRCEIVDQLCSLEYGLKNELGQTALMLAAIKGCVHCIKLLAPFESGQITHQGKTALMISMFYGHVEASQILLPYEMHIQYAQQQAEVFLQQNTQVDTSKLQMQINKLRQNELWPFIEVINQRLDNLEIVMYKVLQTSKRVEQEIKQQDLFSESQGQKRVVPSQKLSQSQTSSSQVKNDILQLQQRLQQIEQQSKQKPSQKIDFLLKKQNDTENVLEEVIKNVGDLKQSVAEVIEYNGNFGKTVMAMLQELQRK</sequence>
<dbReference type="EMBL" id="GDID01001677">
    <property type="protein sequence ID" value="JAP94929.1"/>
    <property type="molecule type" value="Transcribed_RNA"/>
</dbReference>
<dbReference type="InterPro" id="IPR036770">
    <property type="entry name" value="Ankyrin_rpt-contain_sf"/>
</dbReference>
<accession>A0A146KI51</accession>
<dbReference type="PANTHER" id="PTHR24184">
    <property type="entry name" value="SI:CH211-189E2.2"/>
    <property type="match status" value="1"/>
</dbReference>
<dbReference type="PANTHER" id="PTHR24184:SF11">
    <property type="entry name" value="ANKYRIN REPEAT AND SOCS BOX CONTAINING 3"/>
    <property type="match status" value="1"/>
</dbReference>
<proteinExistence type="predicted"/>